<dbReference type="CDD" id="cd16917">
    <property type="entry name" value="HATPase_UhpB-NarQ-NarX-like"/>
    <property type="match status" value="1"/>
</dbReference>
<dbReference type="InterPro" id="IPR036890">
    <property type="entry name" value="HATPase_C_sf"/>
</dbReference>
<keyword evidence="1" id="KW-0808">Transferase</keyword>
<dbReference type="InterPro" id="IPR015943">
    <property type="entry name" value="WD40/YVTN_repeat-like_dom_sf"/>
</dbReference>
<evidence type="ECO:0008006" key="10">
    <source>
        <dbReference type="Google" id="ProtNLM"/>
    </source>
</evidence>
<dbReference type="GO" id="GO:0046983">
    <property type="term" value="F:protein dimerization activity"/>
    <property type="evidence" value="ECO:0007669"/>
    <property type="project" value="InterPro"/>
</dbReference>
<keyword evidence="2" id="KW-0418">Kinase</keyword>
<evidence type="ECO:0000256" key="5">
    <source>
        <dbReference type="SAM" id="SignalP"/>
    </source>
</evidence>
<feature type="domain" description="Signal transduction histidine kinase subgroup 3 dimerisation and phosphoacceptor" evidence="7">
    <location>
        <begin position="784"/>
        <end position="847"/>
    </location>
</feature>
<dbReference type="InterPro" id="IPR011712">
    <property type="entry name" value="Sig_transdc_His_kin_sub3_dim/P"/>
</dbReference>
<feature type="signal peptide" evidence="5">
    <location>
        <begin position="1"/>
        <end position="21"/>
    </location>
</feature>
<evidence type="ECO:0000256" key="4">
    <source>
        <dbReference type="SAM" id="Phobius"/>
    </source>
</evidence>
<dbReference type="CDD" id="cd00146">
    <property type="entry name" value="PKD"/>
    <property type="match status" value="1"/>
</dbReference>
<dbReference type="InterPro" id="IPR050482">
    <property type="entry name" value="Sensor_HK_TwoCompSys"/>
</dbReference>
<dbReference type="Gene3D" id="1.20.5.1930">
    <property type="match status" value="1"/>
</dbReference>
<dbReference type="EMBL" id="WKJM01000005">
    <property type="protein sequence ID" value="MRX07759.1"/>
    <property type="molecule type" value="Genomic_DNA"/>
</dbReference>
<protein>
    <recommendedName>
        <fullName evidence="10">Histidine kinase/HSP90-like ATPase domain-containing protein</fullName>
    </recommendedName>
</protein>
<evidence type="ECO:0000256" key="2">
    <source>
        <dbReference type="ARBA" id="ARBA00022777"/>
    </source>
</evidence>
<evidence type="ECO:0000259" key="7">
    <source>
        <dbReference type="Pfam" id="PF07730"/>
    </source>
</evidence>
<reference evidence="8 9" key="1">
    <citation type="submission" date="2019-11" db="EMBL/GenBank/DDBJ databases">
        <title>Novel species isolated from a subtropical stream in China.</title>
        <authorList>
            <person name="Lu H."/>
        </authorList>
    </citation>
    <scope>NUCLEOTIDE SEQUENCE [LARGE SCALE GENOMIC DNA]</scope>
    <source>
        <strain evidence="8 9">FT25W</strain>
    </source>
</reference>
<dbReference type="GO" id="GO:0016020">
    <property type="term" value="C:membrane"/>
    <property type="evidence" value="ECO:0007669"/>
    <property type="project" value="InterPro"/>
</dbReference>
<organism evidence="8 9">
    <name type="scientific">Duganella alba</name>
    <dbReference type="NCBI Taxonomy" id="2666081"/>
    <lineage>
        <taxon>Bacteria</taxon>
        <taxon>Pseudomonadati</taxon>
        <taxon>Pseudomonadota</taxon>
        <taxon>Betaproteobacteria</taxon>
        <taxon>Burkholderiales</taxon>
        <taxon>Oxalobacteraceae</taxon>
        <taxon>Telluria group</taxon>
        <taxon>Duganella</taxon>
    </lineage>
</organism>
<dbReference type="AlphaFoldDB" id="A0A6L5QDM5"/>
<proteinExistence type="predicted"/>
<gene>
    <name evidence="8" type="ORF">GJ697_07945</name>
</gene>
<dbReference type="Gene3D" id="2.60.40.10">
    <property type="entry name" value="Immunoglobulins"/>
    <property type="match status" value="1"/>
</dbReference>
<evidence type="ECO:0000313" key="8">
    <source>
        <dbReference type="EMBL" id="MRX07759.1"/>
    </source>
</evidence>
<feature type="chain" id="PRO_5026876738" description="Histidine kinase/HSP90-like ATPase domain-containing protein" evidence="5">
    <location>
        <begin position="22"/>
        <end position="991"/>
    </location>
</feature>
<dbReference type="Gene3D" id="3.30.565.10">
    <property type="entry name" value="Histidine kinase-like ATPase, C-terminal domain"/>
    <property type="match status" value="1"/>
</dbReference>
<dbReference type="Pfam" id="PF07730">
    <property type="entry name" value="HisKA_3"/>
    <property type="match status" value="1"/>
</dbReference>
<dbReference type="GO" id="GO:0000155">
    <property type="term" value="F:phosphorelay sensor kinase activity"/>
    <property type="evidence" value="ECO:0007669"/>
    <property type="project" value="InterPro"/>
</dbReference>
<dbReference type="Gene3D" id="2.130.10.10">
    <property type="entry name" value="YVTN repeat-like/Quinoprotein amine dehydrogenase"/>
    <property type="match status" value="2"/>
</dbReference>
<keyword evidence="4" id="KW-0812">Transmembrane</keyword>
<dbReference type="PANTHER" id="PTHR24421">
    <property type="entry name" value="NITRATE/NITRITE SENSOR PROTEIN NARX-RELATED"/>
    <property type="match status" value="1"/>
</dbReference>
<comment type="caution">
    <text evidence="8">The sequence shown here is derived from an EMBL/GenBank/DDBJ whole genome shotgun (WGS) entry which is preliminary data.</text>
</comment>
<feature type="domain" description="Two component regulator three Y" evidence="6">
    <location>
        <begin position="670"/>
        <end position="729"/>
    </location>
</feature>
<evidence type="ECO:0000259" key="6">
    <source>
        <dbReference type="Pfam" id="PF07495"/>
    </source>
</evidence>
<keyword evidence="4" id="KW-1133">Transmembrane helix</keyword>
<evidence type="ECO:0000256" key="3">
    <source>
        <dbReference type="ARBA" id="ARBA00023012"/>
    </source>
</evidence>
<dbReference type="PANTHER" id="PTHR24421:SF62">
    <property type="entry name" value="SENSORY TRANSDUCTION HISTIDINE KINASE"/>
    <property type="match status" value="1"/>
</dbReference>
<dbReference type="SUPFAM" id="SSF55874">
    <property type="entry name" value="ATPase domain of HSP90 chaperone/DNA topoisomerase II/histidine kinase"/>
    <property type="match status" value="1"/>
</dbReference>
<keyword evidence="3" id="KW-0902">Two-component regulatory system</keyword>
<keyword evidence="9" id="KW-1185">Reference proteome</keyword>
<feature type="transmembrane region" description="Helical" evidence="4">
    <location>
        <begin position="737"/>
        <end position="755"/>
    </location>
</feature>
<keyword evidence="4" id="KW-0472">Membrane</keyword>
<evidence type="ECO:0000256" key="1">
    <source>
        <dbReference type="ARBA" id="ARBA00022679"/>
    </source>
</evidence>
<dbReference type="Pfam" id="PF07495">
    <property type="entry name" value="Y_Y_Y"/>
    <property type="match status" value="1"/>
</dbReference>
<dbReference type="SUPFAM" id="SSF63829">
    <property type="entry name" value="Calcium-dependent phosphotriesterase"/>
    <property type="match status" value="2"/>
</dbReference>
<dbReference type="Proteomes" id="UP000481037">
    <property type="component" value="Unassembled WGS sequence"/>
</dbReference>
<dbReference type="InterPro" id="IPR011123">
    <property type="entry name" value="Y_Y_Y"/>
</dbReference>
<sequence>MRWSRFVWALVWGLFSLAALAAAPADDLSFERRRWTLVDGAPGQAFGIQQTIDGLIWFASPSGLYSFDGVKFKKENQVYGHKLLSINTTTMNVHRNGEVAVGYNFGGISIISPRGARHYVAGVDFPLGSTRTLSVDADGTWYAGTTNSLVRLKDDKWIAVAHTPLPGMLESIWFDLDGALWALNGDEIYVLPKGAEEFRFVMKYGGRGTANLFRRRLQVKLADGSFASLSADGKSTPFKLDNAKVYQTIVAGPNGTVVATRGEGFSRLVQRADGTWYESEFYPPVSGYGAGAGSGSVGVSMYRDREDNFWQTTLEGVEKFRLQRFHRIKKNDIIWLVQPGLGDEMWMGGYNDPMLRVSPDGSSRPTSMKAATAMLRAAADHMWVAVQGGVWEFHAGDEHFWEFPAQVDKAFDVQALALDTDGKLLVSIARHGLWTFEQGVWRQDQRLQGLKDPTPISMLRDSRGQVWLGLTNNRLGALTPQALTLLPAGQLQVGNVLAMADIGGHLLVGGENGVAWIDGGRALAMRFERDGLVQQVSGMVRDHLGQLWMHSNSGLVVVASKALQAFWRSPDVPLATELFNFEDGVSGTAAAVRPLPTLSVDSRGRVYYATTSQAGWIDPADIRRNPRPPDVLIRNLRAGQDDFHPANGMQLPEHTTAIDLSFTATALSVPERVRLKYRLQGVDADWQEATRERSAHYTNLRPGPYHFQVVAANEDGVWNMQGAELRFVIQPAFWQTTWFQLLCTLLVMLGVALLYRWRIAVVKQRTLALAEARAGARLEATLQERGRIARSLHDNLLQAAQTLILRFHTLNDRMPQEPDLRAKLDKVLDYAEQLVESTRDEVVALRRMPTCDELYAELKASVAATAAGAEVAMSFATTGEVQQLQDDTASEIAYVLREAVCNSARHAHASRIEVTLHFGALALEGAVIDDGVGLGRQPAAAGHWGIIGMRERIQRLGGAIDIGPGVRGGVSVRFSIPAVLAYRPAASLATS</sequence>
<keyword evidence="5" id="KW-0732">Signal</keyword>
<evidence type="ECO:0000313" key="9">
    <source>
        <dbReference type="Proteomes" id="UP000481037"/>
    </source>
</evidence>
<dbReference type="InterPro" id="IPR013783">
    <property type="entry name" value="Ig-like_fold"/>
</dbReference>
<accession>A0A6L5QDM5</accession>
<name>A0A6L5QDM5_9BURK</name>